<dbReference type="PANTHER" id="PTHR44196">
    <property type="entry name" value="DEHYDROGENASE/REDUCTASE SDR FAMILY MEMBER 7B"/>
    <property type="match status" value="1"/>
</dbReference>
<organism evidence="4 5">
    <name type="scientific">Chitinophaga pinensis (strain ATCC 43595 / DSM 2588 / LMG 13176 / NBRC 15968 / NCIMB 11800 / UQM 2034)</name>
    <dbReference type="NCBI Taxonomy" id="485918"/>
    <lineage>
        <taxon>Bacteria</taxon>
        <taxon>Pseudomonadati</taxon>
        <taxon>Bacteroidota</taxon>
        <taxon>Chitinophagia</taxon>
        <taxon>Chitinophagales</taxon>
        <taxon>Chitinophagaceae</taxon>
        <taxon>Chitinophaga</taxon>
    </lineage>
</organism>
<comment type="similarity">
    <text evidence="1 3">Belongs to the short-chain dehydrogenases/reductases (SDR) family.</text>
</comment>
<dbReference type="PANTHER" id="PTHR44196:SF1">
    <property type="entry name" value="DEHYDROGENASE_REDUCTASE SDR FAMILY MEMBER 7B"/>
    <property type="match status" value="1"/>
</dbReference>
<dbReference type="KEGG" id="cpi:Cpin_7247"/>
<dbReference type="InterPro" id="IPR036291">
    <property type="entry name" value="NAD(P)-bd_dom_sf"/>
</dbReference>
<dbReference type="EMBL" id="CP001699">
    <property type="protein sequence ID" value="ACU64647.1"/>
    <property type="molecule type" value="Genomic_DNA"/>
</dbReference>
<dbReference type="RefSeq" id="WP_012794810.1">
    <property type="nucleotide sequence ID" value="NC_013132.1"/>
</dbReference>
<evidence type="ECO:0000313" key="4">
    <source>
        <dbReference type="EMBL" id="ACU64647.1"/>
    </source>
</evidence>
<dbReference type="GO" id="GO:0016491">
    <property type="term" value="F:oxidoreductase activity"/>
    <property type="evidence" value="ECO:0007669"/>
    <property type="project" value="UniProtKB-KW"/>
</dbReference>
<protein>
    <submittedName>
        <fullName evidence="4">Short-chain dehydrogenase/reductase SDR</fullName>
    </submittedName>
</protein>
<reference evidence="5" key="1">
    <citation type="submission" date="2009-08" db="EMBL/GenBank/DDBJ databases">
        <title>The complete genome of Chitinophaga pinensis DSM 2588.</title>
        <authorList>
            <consortium name="US DOE Joint Genome Institute (JGI-PGF)"/>
            <person name="Lucas S."/>
            <person name="Copeland A."/>
            <person name="Lapidus A."/>
            <person name="Glavina del Rio T."/>
            <person name="Dalin E."/>
            <person name="Tice H."/>
            <person name="Bruce D."/>
            <person name="Goodwin L."/>
            <person name="Pitluck S."/>
            <person name="Kyrpides N."/>
            <person name="Mavromatis K."/>
            <person name="Ivanova N."/>
            <person name="Mikhailova N."/>
            <person name="Sims D."/>
            <person name="Meinche L."/>
            <person name="Brettin T."/>
            <person name="Detter J.C."/>
            <person name="Han C."/>
            <person name="Larimer F."/>
            <person name="Land M."/>
            <person name="Hauser L."/>
            <person name="Markowitz V."/>
            <person name="Cheng J.-F."/>
            <person name="Hugenholtz P."/>
            <person name="Woyke T."/>
            <person name="Wu D."/>
            <person name="Spring S."/>
            <person name="Klenk H.-P."/>
            <person name="Eisen J.A."/>
        </authorList>
    </citation>
    <scope>NUCLEOTIDE SEQUENCE [LARGE SCALE GENOMIC DNA]</scope>
    <source>
        <strain evidence="5">ATCC 43595 / DSM 2588 / LMG 13176 / NBRC 15968 / NCIMB 11800 / UQM 2034</strain>
    </source>
</reference>
<evidence type="ECO:0000256" key="2">
    <source>
        <dbReference type="ARBA" id="ARBA00023002"/>
    </source>
</evidence>
<evidence type="ECO:0000256" key="1">
    <source>
        <dbReference type="ARBA" id="ARBA00006484"/>
    </source>
</evidence>
<dbReference type="AlphaFoldDB" id="A0A979GC77"/>
<dbReference type="SUPFAM" id="SSF51735">
    <property type="entry name" value="NAD(P)-binding Rossmann-fold domains"/>
    <property type="match status" value="1"/>
</dbReference>
<name>A0A979GC77_CHIPD</name>
<dbReference type="Proteomes" id="UP000002215">
    <property type="component" value="Chromosome"/>
</dbReference>
<accession>A0A979GC77</accession>
<evidence type="ECO:0000256" key="3">
    <source>
        <dbReference type="RuleBase" id="RU000363"/>
    </source>
</evidence>
<reference evidence="4 5" key="2">
    <citation type="journal article" date="2010" name="Stand. Genomic Sci.">
        <title>Complete genome sequence of Chitinophaga pinensis type strain (UQM 2034).</title>
        <authorList>
            <person name="Glavina Del Rio T."/>
            <person name="Abt B."/>
            <person name="Spring S."/>
            <person name="Lapidus A."/>
            <person name="Nolan M."/>
            <person name="Tice H."/>
            <person name="Copeland A."/>
            <person name="Cheng J.F."/>
            <person name="Chen F."/>
            <person name="Bruce D."/>
            <person name="Goodwin L."/>
            <person name="Pitluck S."/>
            <person name="Ivanova N."/>
            <person name="Mavromatis K."/>
            <person name="Mikhailova N."/>
            <person name="Pati A."/>
            <person name="Chen A."/>
            <person name="Palaniappan K."/>
            <person name="Land M."/>
            <person name="Hauser L."/>
            <person name="Chang Y.J."/>
            <person name="Jeffries C.D."/>
            <person name="Chain P."/>
            <person name="Saunders E."/>
            <person name="Detter J.C."/>
            <person name="Brettin T."/>
            <person name="Rohde M."/>
            <person name="Goker M."/>
            <person name="Bristow J."/>
            <person name="Eisen J.A."/>
            <person name="Markowitz V."/>
            <person name="Hugenholtz P."/>
            <person name="Kyrpides N.C."/>
            <person name="Klenk H.P."/>
            <person name="Lucas S."/>
        </authorList>
    </citation>
    <scope>NUCLEOTIDE SEQUENCE [LARGE SCALE GENOMIC DNA]</scope>
    <source>
        <strain evidence="5">ATCC 43595 / DSM 2588 / LMG 13176 / NBRC 15968 / NCIMB 11800 / UQM 2034</strain>
    </source>
</reference>
<keyword evidence="2" id="KW-0560">Oxidoreductase</keyword>
<gene>
    <name evidence="4" type="ordered locus">Cpin_7247</name>
</gene>
<evidence type="ECO:0000313" key="5">
    <source>
        <dbReference type="Proteomes" id="UP000002215"/>
    </source>
</evidence>
<dbReference type="GO" id="GO:0016020">
    <property type="term" value="C:membrane"/>
    <property type="evidence" value="ECO:0007669"/>
    <property type="project" value="TreeGrafter"/>
</dbReference>
<dbReference type="OrthoDB" id="9810734at2"/>
<dbReference type="InterPro" id="IPR002347">
    <property type="entry name" value="SDR_fam"/>
</dbReference>
<dbReference type="PRINTS" id="PR00081">
    <property type="entry name" value="GDHRDH"/>
</dbReference>
<sequence length="252" mass="27586">MKGKTILITGGGSGIGEAFANILSNDNKVVICGRNEDKLKRVAATSENISYYVADVSVPDDIDHLFKQMADKNIVLDVLFNNAGVVEQFEVLKAPYSSAQIFGKVNTNLSGAIAITQLFINQANQSAANLIVNMSTGLAIFPAPILALYAASKTGFSVFTKTLRQQLSDTNFRVIEILPPHVETDMPKQIGNMTKGQTANDFANKTIRVIDKGKLEYAPGFNMVLLKLFRKFLPETGLKIVDKVTRKQWQGE</sequence>
<dbReference type="PRINTS" id="PR00080">
    <property type="entry name" value="SDRFAMILY"/>
</dbReference>
<dbReference type="Pfam" id="PF00106">
    <property type="entry name" value="adh_short"/>
    <property type="match status" value="1"/>
</dbReference>
<dbReference type="Gene3D" id="3.40.50.720">
    <property type="entry name" value="NAD(P)-binding Rossmann-like Domain"/>
    <property type="match status" value="1"/>
</dbReference>
<proteinExistence type="inferred from homology"/>